<feature type="signal peptide" evidence="2">
    <location>
        <begin position="1"/>
        <end position="17"/>
    </location>
</feature>
<keyword evidence="4" id="KW-1185">Reference proteome</keyword>
<dbReference type="Proteomes" id="UP000551758">
    <property type="component" value="Unassembled WGS sequence"/>
</dbReference>
<feature type="non-terminal residue" evidence="3">
    <location>
        <position position="1"/>
    </location>
</feature>
<dbReference type="GO" id="GO:0007186">
    <property type="term" value="P:G protein-coupled receptor signaling pathway"/>
    <property type="evidence" value="ECO:0007669"/>
    <property type="project" value="TreeGrafter"/>
</dbReference>
<organism evidence="3 4">
    <name type="scientific">Diceros bicornis minor</name>
    <name type="common">South-central black rhinoceros</name>
    <dbReference type="NCBI Taxonomy" id="77932"/>
    <lineage>
        <taxon>Eukaryota</taxon>
        <taxon>Metazoa</taxon>
        <taxon>Chordata</taxon>
        <taxon>Craniata</taxon>
        <taxon>Vertebrata</taxon>
        <taxon>Euteleostomi</taxon>
        <taxon>Mammalia</taxon>
        <taxon>Eutheria</taxon>
        <taxon>Laurasiatheria</taxon>
        <taxon>Perissodactyla</taxon>
        <taxon>Rhinocerotidae</taxon>
        <taxon>Diceros</taxon>
    </lineage>
</organism>
<evidence type="ECO:0008006" key="5">
    <source>
        <dbReference type="Google" id="ProtNLM"/>
    </source>
</evidence>
<sequence length="132" mass="14361">MNSLVFWQLMLFLCATSFRETLEKVAPAENPRSTGRRLGPLALLAPWAQSPRRAEGKPALAGPRPRGAWLCPPPGSSAGPQRPGPCTPRSRRIPAPRGAAPVQREKALPAYNWNSFGLRYGRRRAAPGTPRG</sequence>
<gene>
    <name evidence="3" type="ORF">HPG69_005317</name>
</gene>
<dbReference type="PANTHER" id="PTHR16955:SF6">
    <property type="entry name" value="METASTASIS-SUPPRESSOR KISS-1"/>
    <property type="match status" value="1"/>
</dbReference>
<dbReference type="AlphaFoldDB" id="A0A7J7EL51"/>
<dbReference type="EMBL" id="JACDTQ010002688">
    <property type="protein sequence ID" value="KAF5916522.1"/>
    <property type="molecule type" value="Genomic_DNA"/>
</dbReference>
<dbReference type="PANTHER" id="PTHR16955">
    <property type="entry name" value="METASTASIS-SUPPRESSOR KISS-1"/>
    <property type="match status" value="1"/>
</dbReference>
<dbReference type="GO" id="GO:0031773">
    <property type="term" value="F:kisspeptin receptor binding"/>
    <property type="evidence" value="ECO:0007669"/>
    <property type="project" value="TreeGrafter"/>
</dbReference>
<evidence type="ECO:0000313" key="3">
    <source>
        <dbReference type="EMBL" id="KAF5916522.1"/>
    </source>
</evidence>
<dbReference type="InterPro" id="IPR020207">
    <property type="entry name" value="Metastasis-suppressor_KiSS-1"/>
</dbReference>
<keyword evidence="2" id="KW-0732">Signal</keyword>
<dbReference type="GO" id="GO:0007204">
    <property type="term" value="P:positive regulation of cytosolic calcium ion concentration"/>
    <property type="evidence" value="ECO:0007669"/>
    <property type="project" value="TreeGrafter"/>
</dbReference>
<feature type="chain" id="PRO_5029800791" description="Kisspeptin" evidence="2">
    <location>
        <begin position="18"/>
        <end position="132"/>
    </location>
</feature>
<evidence type="ECO:0000313" key="4">
    <source>
        <dbReference type="Proteomes" id="UP000551758"/>
    </source>
</evidence>
<reference evidence="3 4" key="1">
    <citation type="journal article" date="2020" name="Mol. Biol. Evol.">
        <title>Interspecific Gene Flow and the Evolution of Specialization in Black and White Rhinoceros.</title>
        <authorList>
            <person name="Moodley Y."/>
            <person name="Westbury M.V."/>
            <person name="Russo I.M."/>
            <person name="Gopalakrishnan S."/>
            <person name="Rakotoarivelo A."/>
            <person name="Olsen R.A."/>
            <person name="Prost S."/>
            <person name="Tunstall T."/>
            <person name="Ryder O.A."/>
            <person name="Dalen L."/>
            <person name="Bruford M.W."/>
        </authorList>
    </citation>
    <scope>NUCLEOTIDE SEQUENCE [LARGE SCALE GENOMIC DNA]</scope>
    <source>
        <strain evidence="3">SBR-YM</strain>
        <tissue evidence="3">Skin</tissue>
    </source>
</reference>
<proteinExistence type="predicted"/>
<accession>A0A7J7EL51</accession>
<feature type="region of interest" description="Disordered" evidence="1">
    <location>
        <begin position="26"/>
        <end position="106"/>
    </location>
</feature>
<comment type="caution">
    <text evidence="3">The sequence shown here is derived from an EMBL/GenBank/DDBJ whole genome shotgun (WGS) entry which is preliminary data.</text>
</comment>
<protein>
    <recommendedName>
        <fullName evidence="5">Kisspeptin</fullName>
    </recommendedName>
</protein>
<evidence type="ECO:0000256" key="1">
    <source>
        <dbReference type="SAM" id="MobiDB-lite"/>
    </source>
</evidence>
<name>A0A7J7EL51_DICBM</name>
<dbReference type="Pfam" id="PF15152">
    <property type="entry name" value="Kisspeptin"/>
    <property type="match status" value="1"/>
</dbReference>
<evidence type="ECO:0000256" key="2">
    <source>
        <dbReference type="SAM" id="SignalP"/>
    </source>
</evidence>